<keyword evidence="4" id="KW-0547">Nucleotide-binding</keyword>
<dbReference type="AlphaFoldDB" id="A0AA85AFV0"/>
<dbReference type="InterPro" id="IPR050205">
    <property type="entry name" value="CDPK_Ser/Thr_kinases"/>
</dbReference>
<feature type="domain" description="Protein kinase" evidence="7">
    <location>
        <begin position="8"/>
        <end position="277"/>
    </location>
</feature>
<evidence type="ECO:0000259" key="7">
    <source>
        <dbReference type="PROSITE" id="PS50011"/>
    </source>
</evidence>
<dbReference type="PANTHER" id="PTHR24349">
    <property type="entry name" value="SERINE/THREONINE-PROTEIN KINASE"/>
    <property type="match status" value="1"/>
</dbReference>
<evidence type="ECO:0000256" key="5">
    <source>
        <dbReference type="ARBA" id="ARBA00022777"/>
    </source>
</evidence>
<sequence length="445" mass="51389">MTKFEDYYSLVEGLGRKPIQPQFNGTFVALCMERKTKVLYAVKVIQKKVTKLDCLNIKQLTSPGKKNIGHLLNLDHQNVAKLKEVFETSFSLHIVVEFANGEELFRRLTKMPVYNEKTVGYYFRQVVEGIRYLHEYGIIHKNLKPENILLSTRDSDAIVKITDYSPQLFTTSDLDLEMVCLTTTLCAPELLLSRCYDKTIDLWALGILLYIMLCGDDPYKSKSGSDLYRAILHCDIEFKSPSWKSISLDAQDVVKRLLVVDPKLRIITPHLLNHQWFIMINENEKHLDLVQEKLEHFNKQRSEKYSDIEYEQDWITCEYMKLPQRSTETVLPKVYDEDVEAETVIDKDSDDIVLIEDTTENAKPVGQNDISIDSNEANELIDTTSDQFIASSLKNLLHEYNLSNDQNSILNEQDLHGIDQENLGLNGENELFDVTMMESNDNEHM</sequence>
<evidence type="ECO:0000256" key="3">
    <source>
        <dbReference type="ARBA" id="ARBA00022679"/>
    </source>
</evidence>
<dbReference type="FunFam" id="1.10.510.10:FF:000571">
    <property type="entry name" value="Maternal embryonic leucine zipper kinase"/>
    <property type="match status" value="1"/>
</dbReference>
<dbReference type="WBParaSite" id="SMRG1_82600.5">
    <property type="protein sequence ID" value="SMRG1_82600.5"/>
    <property type="gene ID" value="SMRG1_82600"/>
</dbReference>
<dbReference type="Gene3D" id="1.10.510.10">
    <property type="entry name" value="Transferase(Phosphotransferase) domain 1"/>
    <property type="match status" value="1"/>
</dbReference>
<dbReference type="SUPFAM" id="SSF56112">
    <property type="entry name" value="Protein kinase-like (PK-like)"/>
    <property type="match status" value="1"/>
</dbReference>
<dbReference type="Pfam" id="PF00069">
    <property type="entry name" value="Pkinase"/>
    <property type="match status" value="1"/>
</dbReference>
<keyword evidence="6" id="KW-0067">ATP-binding</keyword>
<evidence type="ECO:0000256" key="4">
    <source>
        <dbReference type="ARBA" id="ARBA00022741"/>
    </source>
</evidence>
<keyword evidence="3" id="KW-0808">Transferase</keyword>
<evidence type="ECO:0000313" key="9">
    <source>
        <dbReference type="WBParaSite" id="SMRG1_82600.5"/>
    </source>
</evidence>
<dbReference type="InterPro" id="IPR011009">
    <property type="entry name" value="Kinase-like_dom_sf"/>
</dbReference>
<dbReference type="InterPro" id="IPR000719">
    <property type="entry name" value="Prot_kinase_dom"/>
</dbReference>
<evidence type="ECO:0000256" key="1">
    <source>
        <dbReference type="ARBA" id="ARBA00006692"/>
    </source>
</evidence>
<reference evidence="9" key="1">
    <citation type="submission" date="2023-11" db="UniProtKB">
        <authorList>
            <consortium name="WormBaseParasite"/>
        </authorList>
    </citation>
    <scope>IDENTIFICATION</scope>
</reference>
<keyword evidence="2" id="KW-0723">Serine/threonine-protein kinase</keyword>
<dbReference type="Proteomes" id="UP000050790">
    <property type="component" value="Unassembled WGS sequence"/>
</dbReference>
<dbReference type="GO" id="GO:0005524">
    <property type="term" value="F:ATP binding"/>
    <property type="evidence" value="ECO:0007669"/>
    <property type="project" value="UniProtKB-KW"/>
</dbReference>
<evidence type="ECO:0000313" key="8">
    <source>
        <dbReference type="Proteomes" id="UP000050790"/>
    </source>
</evidence>
<protein>
    <recommendedName>
        <fullName evidence="7">Protein kinase domain-containing protein</fullName>
    </recommendedName>
</protein>
<comment type="similarity">
    <text evidence="1">Belongs to the protein kinase superfamily. CAMK Ser/Thr protein kinase family.</text>
</comment>
<evidence type="ECO:0000256" key="6">
    <source>
        <dbReference type="ARBA" id="ARBA00022840"/>
    </source>
</evidence>
<accession>A0AA85AFV0</accession>
<proteinExistence type="inferred from homology"/>
<keyword evidence="5" id="KW-0418">Kinase</keyword>
<evidence type="ECO:0000256" key="2">
    <source>
        <dbReference type="ARBA" id="ARBA00022527"/>
    </source>
</evidence>
<name>A0AA85AFV0_9TREM</name>
<dbReference type="PROSITE" id="PS50011">
    <property type="entry name" value="PROTEIN_KINASE_DOM"/>
    <property type="match status" value="1"/>
</dbReference>
<dbReference type="GO" id="GO:0004674">
    <property type="term" value="F:protein serine/threonine kinase activity"/>
    <property type="evidence" value="ECO:0007669"/>
    <property type="project" value="UniProtKB-KW"/>
</dbReference>
<dbReference type="Gene3D" id="3.30.200.20">
    <property type="entry name" value="Phosphorylase Kinase, domain 1"/>
    <property type="match status" value="1"/>
</dbReference>
<organism evidence="8 9">
    <name type="scientific">Schistosoma margrebowiei</name>
    <dbReference type="NCBI Taxonomy" id="48269"/>
    <lineage>
        <taxon>Eukaryota</taxon>
        <taxon>Metazoa</taxon>
        <taxon>Spiralia</taxon>
        <taxon>Lophotrochozoa</taxon>
        <taxon>Platyhelminthes</taxon>
        <taxon>Trematoda</taxon>
        <taxon>Digenea</taxon>
        <taxon>Strigeidida</taxon>
        <taxon>Schistosomatoidea</taxon>
        <taxon>Schistosomatidae</taxon>
        <taxon>Schistosoma</taxon>
    </lineage>
</organism>